<dbReference type="PANTHER" id="PTHR43982:SF6">
    <property type="entry name" value="UBIQUITIN CARBOXYL-TERMINAL HYDROLASE 2-RELATED"/>
    <property type="match status" value="1"/>
</dbReference>
<dbReference type="Pfam" id="PF00443">
    <property type="entry name" value="UCH"/>
    <property type="match status" value="1"/>
</dbReference>
<dbReference type="Pfam" id="PF13446">
    <property type="entry name" value="RPT"/>
    <property type="match status" value="2"/>
</dbReference>
<feature type="region of interest" description="Disordered" evidence="8">
    <location>
        <begin position="746"/>
        <end position="827"/>
    </location>
</feature>
<dbReference type="GO" id="GO:0061136">
    <property type="term" value="P:regulation of proteasomal protein catabolic process"/>
    <property type="evidence" value="ECO:0007669"/>
    <property type="project" value="TreeGrafter"/>
</dbReference>
<comment type="caution">
    <text evidence="10">The sequence shown here is derived from an EMBL/GenBank/DDBJ whole genome shotgun (WGS) entry which is preliminary data.</text>
</comment>
<feature type="region of interest" description="Disordered" evidence="8">
    <location>
        <begin position="1263"/>
        <end position="1303"/>
    </location>
</feature>
<dbReference type="Proteomes" id="UP001280581">
    <property type="component" value="Unassembled WGS sequence"/>
</dbReference>
<feature type="compositionally biased region" description="Pro residues" evidence="8">
    <location>
        <begin position="814"/>
        <end position="824"/>
    </location>
</feature>
<protein>
    <recommendedName>
        <fullName evidence="2">ubiquitinyl hydrolase 1</fullName>
        <ecNumber evidence="2">3.4.19.12</ecNumber>
    </recommendedName>
</protein>
<dbReference type="InterPro" id="IPR018200">
    <property type="entry name" value="USP_CS"/>
</dbReference>
<dbReference type="EC" id="3.4.19.12" evidence="2"/>
<dbReference type="SUPFAM" id="SSF54001">
    <property type="entry name" value="Cysteine proteinases"/>
    <property type="match status" value="1"/>
</dbReference>
<keyword evidence="7" id="KW-0175">Coiled coil</keyword>
<sequence>MGGPGKTAPVLLHDLLTYDPRHEDAAQRNLLTTPPPHHNPRAAPKPAVPYRNCRHDLQLKEQQSVLPPQKGAQSPGPAVYKVAAYCNRCRWHFDLWVDSRDDGPRNSHCSRLQAGFPLHHFLFDGEQDQDRSTSLGGHNKPRTFVFSCSAPKCPTTLRIRLSPPRFSEADIFLLTDPAILRRRWEYSKAVSGDRADADRAQSIDAPNYLNTYLHDSFSPQKGKTRIPLLNRKFLKTFGRDCDEILTRLGFTFAVEQDQDGTSTEGWYLPKPSEAQNPLDSDEPSARDIIEDARYELNALILTYPESQRSTARRNPLDLVPARSYIELALDCDDYSLREGGRRETRSTSREEDHPYYAGLGSLADFADYLLIFAFQRQVEVDPLNTQYYFECFKDLAKGRQSDTLLTESVKLESMGYVTRDDVTQAYRSLGIDPSHAPALSDELITSQFQSRLSDIGPNQIQEARDALHILGIARNSDLIKRAASSTIETYEEALNWLNLPDSAVATDDMVVSMYTSKLIDHPTEEVTARKAVQIIADHRKSHRLWQWLQNGNLGAGEMDTAEAYATLNIPDRSAKLDLGMLEAQVSLMIGDNPENEGRLQTAVRIVRQDQDNTYGSAEESSTVHDLKEWPVGCRNIGNTCYLNSVLQFVFTIKPLRNMVMECEKHFQDLSPEALESKKVGRIVVSRARAEAAQQFVRELRNLFYQMITASTNSIQPERSLAALALLKDDNLNAVEENKEDTAAAHSGLGKIGDEPISGPMLPPGFLANSRPPTPADSVMGDGDGDGDADSMKAMDLSANQEEPSSDVATQPEQPSRPPPVPPRPQADADVGLKKLEEVARQQDASEIMNNVFDLLSCAFKADGTWQGGEQLDLIKKIFFSNVTSVRQTKEREILKTDLQDTIRLSAKDRDRSLSAALDEEFGSTEPEPGVKKYEFFDQAAPIQIIDVQRLQFQNGQARKDVSHIALPKELYMDRYLKQTKSLSADQLHRLRVQQWQLQEQKQKLHVRMKLLKETEFKGVDLSNVLDETAQAIKILKEHQLEASYESPTLPSEQEAVEVASEEAIFKHLNQRANELRPELAKIEEQIQKVEEEVESVFERYTDHPYRLHAVFMHAGSHSGGHYWIYIYDFQRQIWRKYNDETVTEVSEEAVLSKIDQDRPPTSTGIVYVRADVAEEYTEAVHREPEATKPRDGEGKDVEMPDAPSLDVVNMDQFASIETLEGQDIHHGREQGQSTQVAEFTVLLPLYMFLGCWYVFSDKTATPSINSNSKRAGRDCDQVESASPPKKSKFAELGKFDEEPVPPN</sequence>
<evidence type="ECO:0000256" key="6">
    <source>
        <dbReference type="ARBA" id="ARBA00022807"/>
    </source>
</evidence>
<comment type="catalytic activity">
    <reaction evidence="1">
        <text>Thiol-dependent hydrolysis of ester, thioester, amide, peptide and isopeptide bonds formed by the C-terminal Gly of ubiquitin (a 76-residue protein attached to proteins as an intracellular targeting signal).</text>
        <dbReference type="EC" id="3.4.19.12"/>
    </reaction>
</comment>
<dbReference type="InterPro" id="IPR038765">
    <property type="entry name" value="Papain-like_cys_pep_sf"/>
</dbReference>
<keyword evidence="3" id="KW-0645">Protease</keyword>
<evidence type="ECO:0000256" key="4">
    <source>
        <dbReference type="ARBA" id="ARBA00022786"/>
    </source>
</evidence>
<evidence type="ECO:0000256" key="7">
    <source>
        <dbReference type="SAM" id="Coils"/>
    </source>
</evidence>
<dbReference type="PROSITE" id="PS00973">
    <property type="entry name" value="USP_2"/>
    <property type="match status" value="1"/>
</dbReference>
<feature type="compositionally biased region" description="Basic and acidic residues" evidence="8">
    <location>
        <begin position="1288"/>
        <end position="1297"/>
    </location>
</feature>
<dbReference type="InterPro" id="IPR028889">
    <property type="entry name" value="USP"/>
</dbReference>
<proteinExistence type="predicted"/>
<gene>
    <name evidence="10" type="ORF">GRF29_103g744644</name>
</gene>
<evidence type="ECO:0000256" key="1">
    <source>
        <dbReference type="ARBA" id="ARBA00000707"/>
    </source>
</evidence>
<dbReference type="PANTHER" id="PTHR43982">
    <property type="entry name" value="UBIQUITIN CARBOXYL-TERMINAL HYDROLASE"/>
    <property type="match status" value="1"/>
</dbReference>
<dbReference type="PROSITE" id="PS50235">
    <property type="entry name" value="USP_3"/>
    <property type="match status" value="1"/>
</dbReference>
<dbReference type="GO" id="GO:0016579">
    <property type="term" value="P:protein deubiquitination"/>
    <property type="evidence" value="ECO:0007669"/>
    <property type="project" value="InterPro"/>
</dbReference>
<feature type="compositionally biased region" description="Basic and acidic residues" evidence="8">
    <location>
        <begin position="1178"/>
        <end position="1198"/>
    </location>
</feature>
<evidence type="ECO:0000256" key="5">
    <source>
        <dbReference type="ARBA" id="ARBA00022801"/>
    </source>
</evidence>
<evidence type="ECO:0000256" key="3">
    <source>
        <dbReference type="ARBA" id="ARBA00022670"/>
    </source>
</evidence>
<evidence type="ECO:0000313" key="11">
    <source>
        <dbReference type="Proteomes" id="UP001280581"/>
    </source>
</evidence>
<dbReference type="GO" id="GO:0043161">
    <property type="term" value="P:proteasome-mediated ubiquitin-dependent protein catabolic process"/>
    <property type="evidence" value="ECO:0007669"/>
    <property type="project" value="InterPro"/>
</dbReference>
<dbReference type="Gene3D" id="3.90.70.10">
    <property type="entry name" value="Cysteine proteinases"/>
    <property type="match status" value="2"/>
</dbReference>
<feature type="domain" description="USP" evidence="9">
    <location>
        <begin position="631"/>
        <end position="1170"/>
    </location>
</feature>
<keyword evidence="4" id="KW-0833">Ubl conjugation pathway</keyword>
<feature type="region of interest" description="Disordered" evidence="8">
    <location>
        <begin position="1178"/>
        <end position="1204"/>
    </location>
</feature>
<dbReference type="GO" id="GO:0070628">
    <property type="term" value="F:proteasome binding"/>
    <property type="evidence" value="ECO:0007669"/>
    <property type="project" value="TreeGrafter"/>
</dbReference>
<organism evidence="10 11">
    <name type="scientific">Pseudopithomyces chartarum</name>
    <dbReference type="NCBI Taxonomy" id="1892770"/>
    <lineage>
        <taxon>Eukaryota</taxon>
        <taxon>Fungi</taxon>
        <taxon>Dikarya</taxon>
        <taxon>Ascomycota</taxon>
        <taxon>Pezizomycotina</taxon>
        <taxon>Dothideomycetes</taxon>
        <taxon>Pleosporomycetidae</taxon>
        <taxon>Pleosporales</taxon>
        <taxon>Massarineae</taxon>
        <taxon>Didymosphaeriaceae</taxon>
        <taxon>Pseudopithomyces</taxon>
    </lineage>
</organism>
<dbReference type="InterPro" id="IPR025305">
    <property type="entry name" value="UCH_repeat_domain"/>
</dbReference>
<feature type="compositionally biased region" description="Polar residues" evidence="8">
    <location>
        <begin position="797"/>
        <end position="808"/>
    </location>
</feature>
<dbReference type="InterPro" id="IPR001394">
    <property type="entry name" value="Peptidase_C19_UCH"/>
</dbReference>
<reference evidence="10 11" key="1">
    <citation type="submission" date="2021-02" db="EMBL/GenBank/DDBJ databases">
        <title>Genome assembly of Pseudopithomyces chartarum.</title>
        <authorList>
            <person name="Jauregui R."/>
            <person name="Singh J."/>
            <person name="Voisey C."/>
        </authorList>
    </citation>
    <scope>NUCLEOTIDE SEQUENCE [LARGE SCALE GENOMIC DNA]</scope>
    <source>
        <strain evidence="10 11">AGR01</strain>
    </source>
</reference>
<evidence type="ECO:0000313" key="10">
    <source>
        <dbReference type="EMBL" id="KAK3207349.1"/>
    </source>
</evidence>
<keyword evidence="6" id="KW-0788">Thiol protease</keyword>
<feature type="region of interest" description="Disordered" evidence="8">
    <location>
        <begin position="261"/>
        <end position="282"/>
    </location>
</feature>
<dbReference type="EMBL" id="WVTA01000009">
    <property type="protein sequence ID" value="KAK3207349.1"/>
    <property type="molecule type" value="Genomic_DNA"/>
</dbReference>
<feature type="coiled-coil region" evidence="7">
    <location>
        <begin position="1072"/>
        <end position="1099"/>
    </location>
</feature>
<accession>A0AAN6RGG0</accession>
<evidence type="ECO:0000256" key="8">
    <source>
        <dbReference type="SAM" id="MobiDB-lite"/>
    </source>
</evidence>
<evidence type="ECO:0000259" key="9">
    <source>
        <dbReference type="PROSITE" id="PS50235"/>
    </source>
</evidence>
<dbReference type="GO" id="GO:0004843">
    <property type="term" value="F:cysteine-type deubiquitinase activity"/>
    <property type="evidence" value="ECO:0007669"/>
    <property type="project" value="UniProtKB-EC"/>
</dbReference>
<evidence type="ECO:0000256" key="2">
    <source>
        <dbReference type="ARBA" id="ARBA00012759"/>
    </source>
</evidence>
<dbReference type="InterPro" id="IPR044635">
    <property type="entry name" value="UBP14-like"/>
</dbReference>
<keyword evidence="11" id="KW-1185">Reference proteome</keyword>
<name>A0AAN6RGG0_9PLEO</name>
<keyword evidence="5" id="KW-0378">Hydrolase</keyword>